<evidence type="ECO:0000313" key="1">
    <source>
        <dbReference type="Proteomes" id="UP000050795"/>
    </source>
</evidence>
<protein>
    <submittedName>
        <fullName evidence="2">Uncharacterized protein</fullName>
    </submittedName>
</protein>
<reference evidence="1" key="1">
    <citation type="submission" date="2022-06" db="EMBL/GenBank/DDBJ databases">
        <authorList>
            <person name="Berger JAMES D."/>
            <person name="Berger JAMES D."/>
        </authorList>
    </citation>
    <scope>NUCLEOTIDE SEQUENCE [LARGE SCALE GENOMIC DNA]</scope>
</reference>
<name>A0AA85J3D6_TRIRE</name>
<evidence type="ECO:0000313" key="2">
    <source>
        <dbReference type="WBParaSite" id="TREG1_141710.1"/>
    </source>
</evidence>
<proteinExistence type="predicted"/>
<dbReference type="Proteomes" id="UP000050795">
    <property type="component" value="Unassembled WGS sequence"/>
</dbReference>
<reference evidence="2" key="2">
    <citation type="submission" date="2023-11" db="UniProtKB">
        <authorList>
            <consortium name="WormBaseParasite"/>
        </authorList>
    </citation>
    <scope>IDENTIFICATION</scope>
</reference>
<accession>A0AA85J3D6</accession>
<sequence>MSYLHRKYNFKEEITTLDKEKNPGYISSEITEFSDYTKEALALFKQKLSSYIEAVDKNLASAAEDSVHFDFSEKPTSMDSFRK</sequence>
<keyword evidence="1" id="KW-1185">Reference proteome</keyword>
<dbReference type="AlphaFoldDB" id="A0AA85J3D6"/>
<dbReference type="WBParaSite" id="TREG1_141710.1">
    <property type="protein sequence ID" value="TREG1_141710.1"/>
    <property type="gene ID" value="TREG1_141710"/>
</dbReference>
<organism evidence="1 2">
    <name type="scientific">Trichobilharzia regenti</name>
    <name type="common">Nasal bird schistosome</name>
    <dbReference type="NCBI Taxonomy" id="157069"/>
    <lineage>
        <taxon>Eukaryota</taxon>
        <taxon>Metazoa</taxon>
        <taxon>Spiralia</taxon>
        <taxon>Lophotrochozoa</taxon>
        <taxon>Platyhelminthes</taxon>
        <taxon>Trematoda</taxon>
        <taxon>Digenea</taxon>
        <taxon>Strigeidida</taxon>
        <taxon>Schistosomatoidea</taxon>
        <taxon>Schistosomatidae</taxon>
        <taxon>Trichobilharzia</taxon>
    </lineage>
</organism>